<dbReference type="GO" id="GO:0003677">
    <property type="term" value="F:DNA binding"/>
    <property type="evidence" value="ECO:0007669"/>
    <property type="project" value="UniProtKB-KW"/>
</dbReference>
<proteinExistence type="inferred from homology"/>
<dbReference type="Proteomes" id="UP000076727">
    <property type="component" value="Unassembled WGS sequence"/>
</dbReference>
<accession>A0A165SKQ3</accession>
<evidence type="ECO:0000256" key="6">
    <source>
        <dbReference type="ARBA" id="ARBA00023242"/>
    </source>
</evidence>
<evidence type="ECO:0000313" key="9">
    <source>
        <dbReference type="EMBL" id="KZT72139.1"/>
    </source>
</evidence>
<dbReference type="GO" id="GO:0060261">
    <property type="term" value="P:positive regulation of transcription initiation by RNA polymerase II"/>
    <property type="evidence" value="ECO:0007669"/>
    <property type="project" value="InterPro"/>
</dbReference>
<keyword evidence="4" id="KW-0238">DNA-binding</keyword>
<dbReference type="OrthoDB" id="2505440at2759"/>
<dbReference type="STRING" id="1314783.A0A165SKQ3"/>
<feature type="domain" description="Transcriptional coactivator p15 (PC4) C-terminal" evidence="8">
    <location>
        <begin position="97"/>
        <end position="146"/>
    </location>
</feature>
<dbReference type="InterPro" id="IPR003173">
    <property type="entry name" value="PC4_C"/>
</dbReference>
<evidence type="ECO:0000259" key="8">
    <source>
        <dbReference type="Pfam" id="PF02229"/>
    </source>
</evidence>
<dbReference type="EMBL" id="KV429042">
    <property type="protein sequence ID" value="KZT72139.1"/>
    <property type="molecule type" value="Genomic_DNA"/>
</dbReference>
<evidence type="ECO:0000313" key="10">
    <source>
        <dbReference type="Proteomes" id="UP000076727"/>
    </source>
</evidence>
<feature type="region of interest" description="Disordered" evidence="7">
    <location>
        <begin position="1"/>
        <end position="94"/>
    </location>
</feature>
<dbReference type="InterPro" id="IPR009044">
    <property type="entry name" value="ssDNA-bd_transcriptional_reg"/>
</dbReference>
<keyword evidence="3" id="KW-0805">Transcription regulation</keyword>
<evidence type="ECO:0000256" key="7">
    <source>
        <dbReference type="SAM" id="MobiDB-lite"/>
    </source>
</evidence>
<organism evidence="9 10">
    <name type="scientific">Daedalea quercina L-15889</name>
    <dbReference type="NCBI Taxonomy" id="1314783"/>
    <lineage>
        <taxon>Eukaryota</taxon>
        <taxon>Fungi</taxon>
        <taxon>Dikarya</taxon>
        <taxon>Basidiomycota</taxon>
        <taxon>Agaricomycotina</taxon>
        <taxon>Agaricomycetes</taxon>
        <taxon>Polyporales</taxon>
        <taxon>Fomitopsis</taxon>
    </lineage>
</organism>
<feature type="compositionally biased region" description="Basic and acidic residues" evidence="7">
    <location>
        <begin position="65"/>
        <end position="74"/>
    </location>
</feature>
<evidence type="ECO:0000256" key="1">
    <source>
        <dbReference type="ARBA" id="ARBA00004123"/>
    </source>
</evidence>
<dbReference type="GO" id="GO:0005634">
    <property type="term" value="C:nucleus"/>
    <property type="evidence" value="ECO:0007669"/>
    <property type="project" value="UniProtKB-SubCell"/>
</dbReference>
<reference evidence="9 10" key="1">
    <citation type="journal article" date="2016" name="Mol. Biol. Evol.">
        <title>Comparative Genomics of Early-Diverging Mushroom-Forming Fungi Provides Insights into the Origins of Lignocellulose Decay Capabilities.</title>
        <authorList>
            <person name="Nagy L.G."/>
            <person name="Riley R."/>
            <person name="Tritt A."/>
            <person name="Adam C."/>
            <person name="Daum C."/>
            <person name="Floudas D."/>
            <person name="Sun H."/>
            <person name="Yadav J.S."/>
            <person name="Pangilinan J."/>
            <person name="Larsson K.H."/>
            <person name="Matsuura K."/>
            <person name="Barry K."/>
            <person name="Labutti K."/>
            <person name="Kuo R."/>
            <person name="Ohm R.A."/>
            <person name="Bhattacharya S.S."/>
            <person name="Shirouzu T."/>
            <person name="Yoshinaga Y."/>
            <person name="Martin F.M."/>
            <person name="Grigoriev I.V."/>
            <person name="Hibbett D.S."/>
        </authorList>
    </citation>
    <scope>NUCLEOTIDE SEQUENCE [LARGE SCALE GENOMIC DNA]</scope>
    <source>
        <strain evidence="9 10">L-15889</strain>
    </source>
</reference>
<dbReference type="AlphaFoldDB" id="A0A165SKQ3"/>
<name>A0A165SKQ3_9APHY</name>
<comment type="subcellular location">
    <subcellularLocation>
        <location evidence="1">Nucleus</location>
    </subcellularLocation>
</comment>
<evidence type="ECO:0000256" key="2">
    <source>
        <dbReference type="ARBA" id="ARBA00009001"/>
    </source>
</evidence>
<dbReference type="PANTHER" id="PTHR13215">
    <property type="entry name" value="RNA POLYMERASE II TRANSCRIPTIONAL COACTIVATOR"/>
    <property type="match status" value="1"/>
</dbReference>
<protein>
    <submittedName>
        <fullName evidence="9">PC4-domain-containing protein</fullName>
    </submittedName>
</protein>
<evidence type="ECO:0000256" key="3">
    <source>
        <dbReference type="ARBA" id="ARBA00023015"/>
    </source>
</evidence>
<keyword evidence="6" id="KW-0539">Nucleus</keyword>
<feature type="compositionally biased region" description="Basic and acidic residues" evidence="7">
    <location>
        <begin position="22"/>
        <end position="42"/>
    </location>
</feature>
<dbReference type="SUPFAM" id="SSF54447">
    <property type="entry name" value="ssDNA-binding transcriptional regulator domain"/>
    <property type="match status" value="1"/>
</dbReference>
<dbReference type="GO" id="GO:0003713">
    <property type="term" value="F:transcription coactivator activity"/>
    <property type="evidence" value="ECO:0007669"/>
    <property type="project" value="InterPro"/>
</dbReference>
<evidence type="ECO:0000256" key="5">
    <source>
        <dbReference type="ARBA" id="ARBA00023163"/>
    </source>
</evidence>
<keyword evidence="5" id="KW-0804">Transcription</keyword>
<keyword evidence="10" id="KW-1185">Reference proteome</keyword>
<dbReference type="Pfam" id="PF02229">
    <property type="entry name" value="PC4"/>
    <property type="match status" value="1"/>
</dbReference>
<comment type="similarity">
    <text evidence="2">Belongs to the transcriptional coactivator PC4 family.</text>
</comment>
<gene>
    <name evidence="9" type="ORF">DAEQUDRAFT_664859</name>
</gene>
<sequence length="160" mass="18231">MGKRKAADANDEELEAEFSASDSERPLKQKKTIKVDTLEDLPKHRRKSKGASDSEEERPIKKKAEKPSRYKEASLEESEEESGVVVKTNNDGNRYIDLGRKRRATVYIFKGKPLLDIREYYGPEGDENPGKKGISVSQDEWETLKRNASTIDVLFKKLSK</sequence>
<dbReference type="InterPro" id="IPR045125">
    <property type="entry name" value="Sub1/Tcp4-like"/>
</dbReference>
<evidence type="ECO:0000256" key="4">
    <source>
        <dbReference type="ARBA" id="ARBA00023125"/>
    </source>
</evidence>
<dbReference type="Gene3D" id="2.30.31.10">
    <property type="entry name" value="Transcriptional Coactivator Pc4, Chain A"/>
    <property type="match status" value="1"/>
</dbReference>